<dbReference type="AlphaFoldDB" id="A0A6J8AZ39"/>
<evidence type="ECO:0000313" key="1">
    <source>
        <dbReference type="EMBL" id="CAC5376011.1"/>
    </source>
</evidence>
<evidence type="ECO:0000313" key="2">
    <source>
        <dbReference type="Proteomes" id="UP000507470"/>
    </source>
</evidence>
<keyword evidence="2" id="KW-1185">Reference proteome</keyword>
<organism evidence="1 2">
    <name type="scientific">Mytilus coruscus</name>
    <name type="common">Sea mussel</name>
    <dbReference type="NCBI Taxonomy" id="42192"/>
    <lineage>
        <taxon>Eukaryota</taxon>
        <taxon>Metazoa</taxon>
        <taxon>Spiralia</taxon>
        <taxon>Lophotrochozoa</taxon>
        <taxon>Mollusca</taxon>
        <taxon>Bivalvia</taxon>
        <taxon>Autobranchia</taxon>
        <taxon>Pteriomorphia</taxon>
        <taxon>Mytilida</taxon>
        <taxon>Mytiloidea</taxon>
        <taxon>Mytilidae</taxon>
        <taxon>Mytilinae</taxon>
        <taxon>Mytilus</taxon>
    </lineage>
</organism>
<protein>
    <submittedName>
        <fullName evidence="1">Uncharacterized protein</fullName>
    </submittedName>
</protein>
<dbReference type="OrthoDB" id="270970at2759"/>
<reference evidence="1 2" key="1">
    <citation type="submission" date="2020-06" db="EMBL/GenBank/DDBJ databases">
        <authorList>
            <person name="Li R."/>
            <person name="Bekaert M."/>
        </authorList>
    </citation>
    <scope>NUCLEOTIDE SEQUENCE [LARGE SCALE GENOMIC DNA]</scope>
    <source>
        <strain evidence="2">wild</strain>
    </source>
</reference>
<dbReference type="Proteomes" id="UP000507470">
    <property type="component" value="Unassembled WGS sequence"/>
</dbReference>
<accession>A0A6J8AZ39</accession>
<proteinExistence type="predicted"/>
<name>A0A6J8AZ39_MYTCO</name>
<gene>
    <name evidence="1" type="ORF">MCOR_12795</name>
</gene>
<sequence>MARPVSTEQVQLIQTRVTNGDTSVFRSVVRKRSRRVILYSVTVEQPFELVNTAIRHLEPSKEFFCYWFTNLVVGNDCPFNVSDHYPVLIFLVMNLLCNTSNPFYLDRKVLMWSSCDEWEKKNYQIELDKLLNFEVLHSNSGEIKEKNYKEQINSHIGNAVHIAVNCCIPTKI</sequence>
<dbReference type="EMBL" id="CACVKT020002172">
    <property type="protein sequence ID" value="CAC5376011.1"/>
    <property type="molecule type" value="Genomic_DNA"/>
</dbReference>